<feature type="domain" description="NodB homology" evidence="1">
    <location>
        <begin position="50"/>
        <end position="239"/>
    </location>
</feature>
<sequence length="260" mass="28438">MRPDDDVLVLRRDLGHFGSPRVPGRRAVLQPVAWMVRPLTCTVAVATTGRVAALTFDDGPSPAHTPALLDVLAERRVRATFFVLATAAQAHPGLVRRIVADGHELALHGWDHRRLGGLPTGEAVGRVAAARDEVEQLSGVRVRLFRPPYGAHTPAQLRGWSRLGLDVVLWSGWAEDWRHDEEEAVAARAIAALTPGGILLLHDVRGDPETAGPDEELPHFDRADVLRRLLDGAPDYTFQTVGELVAAHPRIRMVLRDLMG</sequence>
<dbReference type="InterPro" id="IPR002509">
    <property type="entry name" value="NODB_dom"/>
</dbReference>
<dbReference type="EMBL" id="CP101988">
    <property type="protein sequence ID" value="UUI76084.1"/>
    <property type="molecule type" value="Genomic_DNA"/>
</dbReference>
<accession>A0ABY5L061</accession>
<proteinExistence type="predicted"/>
<name>A0ABY5L061_9CELL</name>
<dbReference type="PROSITE" id="PS51677">
    <property type="entry name" value="NODB"/>
    <property type="match status" value="1"/>
</dbReference>
<dbReference type="CDD" id="cd10959">
    <property type="entry name" value="CE4_NodB_like_3"/>
    <property type="match status" value="1"/>
</dbReference>
<evidence type="ECO:0000313" key="3">
    <source>
        <dbReference type="Proteomes" id="UP001316189"/>
    </source>
</evidence>
<dbReference type="PANTHER" id="PTHR10587:SF137">
    <property type="entry name" value="4-DEOXY-4-FORMAMIDO-L-ARABINOSE-PHOSPHOUNDECAPRENOL DEFORMYLASE ARND-RELATED"/>
    <property type="match status" value="1"/>
</dbReference>
<keyword evidence="3" id="KW-1185">Reference proteome</keyword>
<reference evidence="2 3" key="1">
    <citation type="submission" date="2022-07" db="EMBL/GenBank/DDBJ databases">
        <title>Novel species in genus cellulomonas.</title>
        <authorList>
            <person name="Ye L."/>
        </authorList>
    </citation>
    <scope>NUCLEOTIDE SEQUENCE [LARGE SCALE GENOMIC DNA]</scope>
    <source>
        <strain evidence="3">zg-Y338</strain>
    </source>
</reference>
<dbReference type="Pfam" id="PF01522">
    <property type="entry name" value="Polysacc_deac_1"/>
    <property type="match status" value="1"/>
</dbReference>
<dbReference type="Proteomes" id="UP001316189">
    <property type="component" value="Chromosome"/>
</dbReference>
<evidence type="ECO:0000259" key="1">
    <source>
        <dbReference type="PROSITE" id="PS51677"/>
    </source>
</evidence>
<organism evidence="2 3">
    <name type="scientific">Cellulomonas chengniuliangii</name>
    <dbReference type="NCBI Taxonomy" id="2968084"/>
    <lineage>
        <taxon>Bacteria</taxon>
        <taxon>Bacillati</taxon>
        <taxon>Actinomycetota</taxon>
        <taxon>Actinomycetes</taxon>
        <taxon>Micrococcales</taxon>
        <taxon>Cellulomonadaceae</taxon>
        <taxon>Cellulomonas</taxon>
    </lineage>
</organism>
<dbReference type="InterPro" id="IPR011330">
    <property type="entry name" value="Glyco_hydro/deAcase_b/a-brl"/>
</dbReference>
<dbReference type="PANTHER" id="PTHR10587">
    <property type="entry name" value="GLYCOSYL TRANSFERASE-RELATED"/>
    <property type="match status" value="1"/>
</dbReference>
<evidence type="ECO:0000313" key="2">
    <source>
        <dbReference type="EMBL" id="UUI76084.1"/>
    </source>
</evidence>
<dbReference type="Gene3D" id="3.20.20.370">
    <property type="entry name" value="Glycoside hydrolase/deacetylase"/>
    <property type="match status" value="1"/>
</dbReference>
<dbReference type="SUPFAM" id="SSF88713">
    <property type="entry name" value="Glycoside hydrolase/deacetylase"/>
    <property type="match status" value="1"/>
</dbReference>
<dbReference type="RefSeq" id="WP_227567798.1">
    <property type="nucleotide sequence ID" value="NZ_CP101988.1"/>
</dbReference>
<dbReference type="InterPro" id="IPR050248">
    <property type="entry name" value="Polysacc_deacetylase_ArnD"/>
</dbReference>
<gene>
    <name evidence="2" type="ORF">NP064_04030</name>
</gene>
<protein>
    <submittedName>
        <fullName evidence="2">Polysaccharide deacetylase family protein</fullName>
    </submittedName>
</protein>